<organism evidence="2 3">
    <name type="scientific">Streptomyces xinghaiensis</name>
    <dbReference type="NCBI Taxonomy" id="1038928"/>
    <lineage>
        <taxon>Bacteria</taxon>
        <taxon>Bacillati</taxon>
        <taxon>Actinomycetota</taxon>
        <taxon>Actinomycetes</taxon>
        <taxon>Kitasatosporales</taxon>
        <taxon>Streptomycetaceae</taxon>
        <taxon>Streptomyces</taxon>
    </lineage>
</organism>
<feature type="non-terminal residue" evidence="2">
    <location>
        <position position="1"/>
    </location>
</feature>
<reference evidence="2" key="2">
    <citation type="submission" date="2018-09" db="EMBL/GenBank/DDBJ databases">
        <title>Genome sequencing of Streptomyces fradiae ATCC 19609.</title>
        <authorList>
            <person name="Danilenko V.N."/>
            <person name="Bekker O.B."/>
            <person name="Vatlin A."/>
        </authorList>
    </citation>
    <scope>NUCLEOTIDE SEQUENCE</scope>
    <source>
        <strain evidence="2">ATCC 19609</strain>
    </source>
</reference>
<gene>
    <name evidence="2" type="ORF">SFRA_020205</name>
    <name evidence="1" type="ORF">SFRA_023925</name>
</gene>
<protein>
    <submittedName>
        <fullName evidence="2">XRE family transcriptional regulator</fullName>
    </submittedName>
</protein>
<evidence type="ECO:0000313" key="2">
    <source>
        <dbReference type="EMBL" id="RKM94146.1"/>
    </source>
</evidence>
<comment type="caution">
    <text evidence="2">The sequence shown here is derived from an EMBL/GenBank/DDBJ whole genome shotgun (WGS) entry which is preliminary data.</text>
</comment>
<evidence type="ECO:0000313" key="1">
    <source>
        <dbReference type="EMBL" id="RKM92967.1"/>
    </source>
</evidence>
<dbReference type="Proteomes" id="UP000028058">
    <property type="component" value="Unassembled WGS sequence"/>
</dbReference>
<name>A0A420V0T6_9ACTN</name>
<dbReference type="EMBL" id="JNAD02000012">
    <property type="protein sequence ID" value="RKM92967.1"/>
    <property type="molecule type" value="Genomic_DNA"/>
</dbReference>
<accession>A0A420V0T6</accession>
<sequence length="35" mass="4084">AQHFGVWPTTISRLERGLSRDDSLARAYRDWLHTA</sequence>
<proteinExistence type="predicted"/>
<reference evidence="2 3" key="1">
    <citation type="journal article" date="2014" name="Genome Announc.">
        <title>Draft Genome Sequence of Streptomyces fradiae ATCC 19609, a Strain Highly Sensitive to Antibiotics.</title>
        <authorList>
            <person name="Bekker O.B."/>
            <person name="Klimina K.M."/>
            <person name="Vatlin A.A."/>
            <person name="Zakharevich N.V."/>
            <person name="Kasianov A.S."/>
            <person name="Danilenko V.N."/>
        </authorList>
    </citation>
    <scope>NUCLEOTIDE SEQUENCE [LARGE SCALE GENOMIC DNA]</scope>
    <source>
        <strain evidence="2 3">ATCC 19609</strain>
    </source>
</reference>
<evidence type="ECO:0000313" key="3">
    <source>
        <dbReference type="Proteomes" id="UP000028058"/>
    </source>
</evidence>
<dbReference type="AlphaFoldDB" id="A0A420V0T6"/>
<dbReference type="EMBL" id="JNAD02000009">
    <property type="protein sequence ID" value="RKM94146.1"/>
    <property type="molecule type" value="Genomic_DNA"/>
</dbReference>
<keyword evidence="3" id="KW-1185">Reference proteome</keyword>